<reference evidence="2 3" key="1">
    <citation type="submission" date="2013-08" db="EMBL/GenBank/DDBJ databases">
        <title>Genomic analysis of Lysobacter defluvii.</title>
        <authorList>
            <person name="Wang Q."/>
            <person name="Wang G."/>
        </authorList>
    </citation>
    <scope>NUCLEOTIDE SEQUENCE [LARGE SCALE GENOMIC DNA]</scope>
    <source>
        <strain evidence="2 3">IMMIB APB-9</strain>
    </source>
</reference>
<dbReference type="EMBL" id="AVBH01000217">
    <property type="protein sequence ID" value="KGO97748.1"/>
    <property type="molecule type" value="Genomic_DNA"/>
</dbReference>
<comment type="caution">
    <text evidence="2">The sequence shown here is derived from an EMBL/GenBank/DDBJ whole genome shotgun (WGS) entry which is preliminary data.</text>
</comment>
<proteinExistence type="predicted"/>
<dbReference type="STRING" id="1385515.GCA_000423325_01841"/>
<accession>A0A0A0M407</accession>
<sequence length="139" mass="14387">MPPSRPSRARPTLSSLALLLLGIAGFVALWSMLSLSTGRQHGWMAVLGALDVVLMLRLGRWPAGPGRVLAALAGTAAVVVASNWLVIAGQLGRMLGLTPLQSALKLGSHHAWTLAQLANGTLEIVMAALALLVAALASR</sequence>
<keyword evidence="3" id="KW-1185">Reference proteome</keyword>
<dbReference type="RefSeq" id="WP_027070541.1">
    <property type="nucleotide sequence ID" value="NZ_AVBH01000217.1"/>
</dbReference>
<organism evidence="2 3">
    <name type="scientific">Lysobacter defluvii IMMIB APB-9 = DSM 18482</name>
    <dbReference type="NCBI Taxonomy" id="1385515"/>
    <lineage>
        <taxon>Bacteria</taxon>
        <taxon>Pseudomonadati</taxon>
        <taxon>Pseudomonadota</taxon>
        <taxon>Gammaproteobacteria</taxon>
        <taxon>Lysobacterales</taxon>
        <taxon>Lysobacteraceae</taxon>
        <taxon>Novilysobacter</taxon>
    </lineage>
</organism>
<keyword evidence="1" id="KW-0812">Transmembrane</keyword>
<dbReference type="Proteomes" id="UP000030003">
    <property type="component" value="Unassembled WGS sequence"/>
</dbReference>
<feature type="transmembrane region" description="Helical" evidence="1">
    <location>
        <begin position="68"/>
        <end position="91"/>
    </location>
</feature>
<protein>
    <submittedName>
        <fullName evidence="2">Membrane protein</fullName>
    </submittedName>
</protein>
<evidence type="ECO:0000256" key="1">
    <source>
        <dbReference type="SAM" id="Phobius"/>
    </source>
</evidence>
<dbReference type="AlphaFoldDB" id="A0A0A0M407"/>
<dbReference type="eggNOG" id="ENOG5031E0A">
    <property type="taxonomic scope" value="Bacteria"/>
</dbReference>
<evidence type="ECO:0000313" key="2">
    <source>
        <dbReference type="EMBL" id="KGO97748.1"/>
    </source>
</evidence>
<feature type="transmembrane region" description="Helical" evidence="1">
    <location>
        <begin position="39"/>
        <end position="56"/>
    </location>
</feature>
<gene>
    <name evidence="2" type="ORF">N791_08145</name>
</gene>
<evidence type="ECO:0000313" key="3">
    <source>
        <dbReference type="Proteomes" id="UP000030003"/>
    </source>
</evidence>
<name>A0A0A0M407_9GAMM</name>
<dbReference type="OrthoDB" id="5975450at2"/>
<keyword evidence="1" id="KW-1133">Transmembrane helix</keyword>
<keyword evidence="1" id="KW-0472">Membrane</keyword>
<feature type="transmembrane region" description="Helical" evidence="1">
    <location>
        <begin position="111"/>
        <end position="137"/>
    </location>
</feature>
<feature type="transmembrane region" description="Helical" evidence="1">
    <location>
        <begin position="12"/>
        <end position="33"/>
    </location>
</feature>